<name>A0ABQ5D047_9ASTR</name>
<comment type="caution">
    <text evidence="1">The sequence shown here is derived from an EMBL/GenBank/DDBJ whole genome shotgun (WGS) entry which is preliminary data.</text>
</comment>
<reference evidence="1" key="1">
    <citation type="journal article" date="2022" name="Int. J. Mol. Sci.">
        <title>Draft Genome of Tanacetum Coccineum: Genomic Comparison of Closely Related Tanacetum-Family Plants.</title>
        <authorList>
            <person name="Yamashiro T."/>
            <person name="Shiraishi A."/>
            <person name="Nakayama K."/>
            <person name="Satake H."/>
        </authorList>
    </citation>
    <scope>NUCLEOTIDE SEQUENCE</scope>
</reference>
<dbReference type="EMBL" id="BQNB010014787">
    <property type="protein sequence ID" value="GJT32363.1"/>
    <property type="molecule type" value="Genomic_DNA"/>
</dbReference>
<accession>A0ABQ5D047</accession>
<protein>
    <submittedName>
        <fullName evidence="1">Uncharacterized protein</fullName>
    </submittedName>
</protein>
<sequence>MRLSIVTSCMIQYLRRSNLTLTIVISPDVPVMRWESRGSDICGLQRWVYRDTGHCYVGVGLITVVDHLSDRGQVTAVFGISEFCGGLWGYFRFCVVYVVRHGGIGLVGFVKLLYWRIDM</sequence>
<proteinExistence type="predicted"/>
<evidence type="ECO:0000313" key="1">
    <source>
        <dbReference type="EMBL" id="GJT32363.1"/>
    </source>
</evidence>
<keyword evidence="2" id="KW-1185">Reference proteome</keyword>
<gene>
    <name evidence="1" type="ORF">Tco_0922782</name>
</gene>
<reference evidence="1" key="2">
    <citation type="submission" date="2022-01" db="EMBL/GenBank/DDBJ databases">
        <authorList>
            <person name="Yamashiro T."/>
            <person name="Shiraishi A."/>
            <person name="Satake H."/>
            <person name="Nakayama K."/>
        </authorList>
    </citation>
    <scope>NUCLEOTIDE SEQUENCE</scope>
</reference>
<organism evidence="1 2">
    <name type="scientific">Tanacetum coccineum</name>
    <dbReference type="NCBI Taxonomy" id="301880"/>
    <lineage>
        <taxon>Eukaryota</taxon>
        <taxon>Viridiplantae</taxon>
        <taxon>Streptophyta</taxon>
        <taxon>Embryophyta</taxon>
        <taxon>Tracheophyta</taxon>
        <taxon>Spermatophyta</taxon>
        <taxon>Magnoliopsida</taxon>
        <taxon>eudicotyledons</taxon>
        <taxon>Gunneridae</taxon>
        <taxon>Pentapetalae</taxon>
        <taxon>asterids</taxon>
        <taxon>campanulids</taxon>
        <taxon>Asterales</taxon>
        <taxon>Asteraceae</taxon>
        <taxon>Asteroideae</taxon>
        <taxon>Anthemideae</taxon>
        <taxon>Anthemidinae</taxon>
        <taxon>Tanacetum</taxon>
    </lineage>
</organism>
<dbReference type="Proteomes" id="UP001151760">
    <property type="component" value="Unassembled WGS sequence"/>
</dbReference>
<evidence type="ECO:0000313" key="2">
    <source>
        <dbReference type="Proteomes" id="UP001151760"/>
    </source>
</evidence>